<gene>
    <name evidence="6" type="ORF">EXIGLDRAFT_727059</name>
</gene>
<accession>A0A165M3X1</accession>
<dbReference type="Gene3D" id="3.90.1150.10">
    <property type="entry name" value="Aspartate Aminotransferase, domain 1"/>
    <property type="match status" value="1"/>
</dbReference>
<comment type="cofactor">
    <cofactor evidence="1">
        <name>pyridoxal 5'-phosphate</name>
        <dbReference type="ChEBI" id="CHEBI:597326"/>
    </cofactor>
</comment>
<dbReference type="InterPro" id="IPR015421">
    <property type="entry name" value="PyrdxlP-dep_Trfase_major"/>
</dbReference>
<dbReference type="GO" id="GO:0016740">
    <property type="term" value="F:transferase activity"/>
    <property type="evidence" value="ECO:0007669"/>
    <property type="project" value="UniProtKB-KW"/>
</dbReference>
<keyword evidence="7" id="KW-1185">Reference proteome</keyword>
<dbReference type="InterPro" id="IPR015424">
    <property type="entry name" value="PyrdxlP-dep_Trfase"/>
</dbReference>
<dbReference type="Pfam" id="PF00155">
    <property type="entry name" value="Aminotran_1_2"/>
    <property type="match status" value="1"/>
</dbReference>
<evidence type="ECO:0000313" key="7">
    <source>
        <dbReference type="Proteomes" id="UP000077266"/>
    </source>
</evidence>
<sequence>MFSSCTLAHQLATALQSRQERGILRRLDPARASGVDFASNDYLSLTRNAQLRDAFVSRLANSEAPVLGSGGSRLLVPAPAHAALESRLARVFHAPAALLFNSGFDANVAFFQCVPQRGDVVLYDALIHASVHDGLRVGRATAAPFAHNDVRDLERRLRGVPEGANVFVAVESLYSMDGDFAPLQLIVDALRPLGDRVHLIVDEAHATGVYGRGLVAQAGLEDRVFARLITFGKALGATGAALLVPALLREYLLNYARPLIYTTALANYCVVAIDCSLDLLENGQLDALAARLHRNIQHFVNALRPHIALIPRQILALPAPDAQAPSPILPLLTYQPHALAAHLRKRGLVARPIAAPTVPRGQERVRVCVQAGHTEMQLDALAGAVVEWANTQSRARL</sequence>
<dbReference type="InterPro" id="IPR004839">
    <property type="entry name" value="Aminotransferase_I/II_large"/>
</dbReference>
<dbReference type="PANTHER" id="PTHR13693:SF77">
    <property type="entry name" value="8-AMINO-7-OXONONANOATE SYNTHASE"/>
    <property type="match status" value="1"/>
</dbReference>
<evidence type="ECO:0000256" key="2">
    <source>
        <dbReference type="ARBA" id="ARBA00010008"/>
    </source>
</evidence>
<dbReference type="Proteomes" id="UP000077266">
    <property type="component" value="Unassembled WGS sequence"/>
</dbReference>
<evidence type="ECO:0000256" key="1">
    <source>
        <dbReference type="ARBA" id="ARBA00001933"/>
    </source>
</evidence>
<name>A0A165M3X1_EXIGL</name>
<dbReference type="AlphaFoldDB" id="A0A165M3X1"/>
<evidence type="ECO:0000259" key="5">
    <source>
        <dbReference type="Pfam" id="PF00155"/>
    </source>
</evidence>
<keyword evidence="4" id="KW-0663">Pyridoxal phosphate</keyword>
<feature type="domain" description="Aminotransferase class I/classII large" evidence="5">
    <location>
        <begin position="35"/>
        <end position="384"/>
    </location>
</feature>
<organism evidence="6 7">
    <name type="scientific">Exidia glandulosa HHB12029</name>
    <dbReference type="NCBI Taxonomy" id="1314781"/>
    <lineage>
        <taxon>Eukaryota</taxon>
        <taxon>Fungi</taxon>
        <taxon>Dikarya</taxon>
        <taxon>Basidiomycota</taxon>
        <taxon>Agaricomycotina</taxon>
        <taxon>Agaricomycetes</taxon>
        <taxon>Auriculariales</taxon>
        <taxon>Exidiaceae</taxon>
        <taxon>Exidia</taxon>
    </lineage>
</organism>
<dbReference type="GO" id="GO:0009102">
    <property type="term" value="P:biotin biosynthetic process"/>
    <property type="evidence" value="ECO:0007669"/>
    <property type="project" value="TreeGrafter"/>
</dbReference>
<evidence type="ECO:0000256" key="3">
    <source>
        <dbReference type="ARBA" id="ARBA00022679"/>
    </source>
</evidence>
<dbReference type="GO" id="GO:0030170">
    <property type="term" value="F:pyridoxal phosphate binding"/>
    <property type="evidence" value="ECO:0007669"/>
    <property type="project" value="InterPro"/>
</dbReference>
<dbReference type="PANTHER" id="PTHR13693">
    <property type="entry name" value="CLASS II AMINOTRANSFERASE/8-AMINO-7-OXONONANOATE SYNTHASE"/>
    <property type="match status" value="1"/>
</dbReference>
<reference evidence="6 7" key="1">
    <citation type="journal article" date="2016" name="Mol. Biol. Evol.">
        <title>Comparative Genomics of Early-Diverging Mushroom-Forming Fungi Provides Insights into the Origins of Lignocellulose Decay Capabilities.</title>
        <authorList>
            <person name="Nagy L.G."/>
            <person name="Riley R."/>
            <person name="Tritt A."/>
            <person name="Adam C."/>
            <person name="Daum C."/>
            <person name="Floudas D."/>
            <person name="Sun H."/>
            <person name="Yadav J.S."/>
            <person name="Pangilinan J."/>
            <person name="Larsson K.H."/>
            <person name="Matsuura K."/>
            <person name="Barry K."/>
            <person name="Labutti K."/>
            <person name="Kuo R."/>
            <person name="Ohm R.A."/>
            <person name="Bhattacharya S.S."/>
            <person name="Shirouzu T."/>
            <person name="Yoshinaga Y."/>
            <person name="Martin F.M."/>
            <person name="Grigoriev I.V."/>
            <person name="Hibbett D.S."/>
        </authorList>
    </citation>
    <scope>NUCLEOTIDE SEQUENCE [LARGE SCALE GENOMIC DNA]</scope>
    <source>
        <strain evidence="6 7">HHB12029</strain>
    </source>
</reference>
<proteinExistence type="inferred from homology"/>
<dbReference type="EMBL" id="KV425915">
    <property type="protein sequence ID" value="KZV98731.1"/>
    <property type="molecule type" value="Genomic_DNA"/>
</dbReference>
<dbReference type="InterPro" id="IPR015422">
    <property type="entry name" value="PyrdxlP-dep_Trfase_small"/>
</dbReference>
<evidence type="ECO:0000256" key="4">
    <source>
        <dbReference type="ARBA" id="ARBA00022898"/>
    </source>
</evidence>
<dbReference type="Gene3D" id="3.40.640.10">
    <property type="entry name" value="Type I PLP-dependent aspartate aminotransferase-like (Major domain)"/>
    <property type="match status" value="1"/>
</dbReference>
<protein>
    <submittedName>
        <fullName evidence="6">PLP-dependent transferase</fullName>
    </submittedName>
</protein>
<comment type="similarity">
    <text evidence="2">Belongs to the class-II pyridoxal-phosphate-dependent aminotransferase family. BioF subfamily.</text>
</comment>
<dbReference type="InterPro" id="IPR050087">
    <property type="entry name" value="AON_synthase_class-II"/>
</dbReference>
<dbReference type="InParanoid" id="A0A165M3X1"/>
<dbReference type="OrthoDB" id="2382073at2759"/>
<dbReference type="SUPFAM" id="SSF53383">
    <property type="entry name" value="PLP-dependent transferases"/>
    <property type="match status" value="1"/>
</dbReference>
<dbReference type="STRING" id="1314781.A0A165M3X1"/>
<keyword evidence="3 6" id="KW-0808">Transferase</keyword>
<evidence type="ECO:0000313" key="6">
    <source>
        <dbReference type="EMBL" id="KZV98731.1"/>
    </source>
</evidence>